<protein>
    <recommendedName>
        <fullName evidence="2">DUF1326 domain-containing protein</fullName>
    </recommendedName>
</protein>
<name>A0A381S4E6_9ZZZZ</name>
<dbReference type="InterPro" id="IPR014581">
    <property type="entry name" value="UCP033303"/>
</dbReference>
<dbReference type="AlphaFoldDB" id="A0A381S4E6"/>
<evidence type="ECO:0000313" key="1">
    <source>
        <dbReference type="EMBL" id="SUZ98975.1"/>
    </source>
</evidence>
<gene>
    <name evidence="1" type="ORF">METZ01_LOCUS51829</name>
</gene>
<dbReference type="Pfam" id="PF07040">
    <property type="entry name" value="DUF1326"/>
    <property type="match status" value="1"/>
</dbReference>
<dbReference type="InterPro" id="IPR009758">
    <property type="entry name" value="DUF1326"/>
</dbReference>
<accession>A0A381S4E6</accession>
<organism evidence="1">
    <name type="scientific">marine metagenome</name>
    <dbReference type="NCBI Taxonomy" id="408172"/>
    <lineage>
        <taxon>unclassified sequences</taxon>
        <taxon>metagenomes</taxon>
        <taxon>ecological metagenomes</taxon>
    </lineage>
</organism>
<reference evidence="1" key="1">
    <citation type="submission" date="2018-05" db="EMBL/GenBank/DDBJ databases">
        <authorList>
            <person name="Lanie J.A."/>
            <person name="Ng W.-L."/>
            <person name="Kazmierczak K.M."/>
            <person name="Andrzejewski T.M."/>
            <person name="Davidsen T.M."/>
            <person name="Wayne K.J."/>
            <person name="Tettelin H."/>
            <person name="Glass J.I."/>
            <person name="Rusch D."/>
            <person name="Podicherti R."/>
            <person name="Tsui H.-C.T."/>
            <person name="Winkler M.E."/>
        </authorList>
    </citation>
    <scope>NUCLEOTIDE SEQUENCE</scope>
</reference>
<dbReference type="PIRSF" id="PIRSF033303">
    <property type="entry name" value="UCP033303"/>
    <property type="match status" value="1"/>
</dbReference>
<proteinExistence type="predicted"/>
<sequence length="210" mass="22697">MYTDWMIRGLSVSTCNCDYGCPCQFNSLPTHGDCRAAVAMSIEEGHFDDVSLGGTKWVGLFAWPGPIHEGNGEALVIIDESASDKQREALLTILSGEETEPGATIFNVFAGTLSEMHEPQFLPISLEADMESRQGHFSVEGLVEGKVTPILNAVTGAEHRARVTLPAGFEYTEAEYASSTVNAPGPIRLDHENGHAHFAIVHMTPQGVVR</sequence>
<evidence type="ECO:0008006" key="2">
    <source>
        <dbReference type="Google" id="ProtNLM"/>
    </source>
</evidence>
<dbReference type="EMBL" id="UINC01002655">
    <property type="protein sequence ID" value="SUZ98975.1"/>
    <property type="molecule type" value="Genomic_DNA"/>
</dbReference>